<reference evidence="5" key="1">
    <citation type="journal article" date="2019" name="Int. J. Syst. Evol. Microbiol.">
        <title>The Global Catalogue of Microorganisms (GCM) 10K type strain sequencing project: providing services to taxonomists for standard genome sequencing and annotation.</title>
        <authorList>
            <consortium name="The Broad Institute Genomics Platform"/>
            <consortium name="The Broad Institute Genome Sequencing Center for Infectious Disease"/>
            <person name="Wu L."/>
            <person name="Ma J."/>
        </authorList>
    </citation>
    <scope>NUCLEOTIDE SEQUENCE [LARGE SCALE GENOMIC DNA]</scope>
    <source>
        <strain evidence="5">YIM 94188</strain>
    </source>
</reference>
<dbReference type="Pfam" id="PF00685">
    <property type="entry name" value="Sulfotransfer_1"/>
    <property type="match status" value="1"/>
</dbReference>
<dbReference type="EMBL" id="JBHSNS010000001">
    <property type="protein sequence ID" value="MFC5727448.1"/>
    <property type="molecule type" value="Genomic_DNA"/>
</dbReference>
<evidence type="ECO:0000256" key="2">
    <source>
        <dbReference type="ARBA" id="ARBA00023180"/>
    </source>
</evidence>
<evidence type="ECO:0000259" key="3">
    <source>
        <dbReference type="Pfam" id="PF00685"/>
    </source>
</evidence>
<protein>
    <submittedName>
        <fullName evidence="4">Sulfotransferase family protein</fullName>
        <ecNumber evidence="4">2.8.2.-</ecNumber>
    </submittedName>
</protein>
<keyword evidence="2" id="KW-0325">Glycoprotein</keyword>
<gene>
    <name evidence="4" type="ORF">ACFPQB_00865</name>
</gene>
<dbReference type="GO" id="GO:0016740">
    <property type="term" value="F:transferase activity"/>
    <property type="evidence" value="ECO:0007669"/>
    <property type="project" value="UniProtKB-KW"/>
</dbReference>
<keyword evidence="5" id="KW-1185">Reference proteome</keyword>
<proteinExistence type="predicted"/>
<dbReference type="Proteomes" id="UP001596072">
    <property type="component" value="Unassembled WGS sequence"/>
</dbReference>
<sequence length="295" mass="32987">MAQMPNLFIVGAGKAGTTAMHSLLSMHPKISMSTLKEPHYYSSVQPDPALRHLIPTITDKADYLALFRDVDAPIRGEASPSYLFDPAAAHRIRADVPGAKILILLRDPVQRAFSHYLMDVREGLETRPFLEAVAADDARTDRRWGTACHLYIDLGLYAAQVGRYLEVFPRENILVLESAQLQEQMPSLLDALAHFLEVDVGSFQGVPAATNAFARPRSDVSRRIMRSQRIRISARRLVPAKSRLAVRDRILLTTSQRPTLDNASRIALQPRFEADITETRKLLSHPLSTLTSSWV</sequence>
<evidence type="ECO:0000313" key="5">
    <source>
        <dbReference type="Proteomes" id="UP001596072"/>
    </source>
</evidence>
<accession>A0ABW0ZBW6</accession>
<feature type="domain" description="Sulfotransferase" evidence="3">
    <location>
        <begin position="6"/>
        <end position="199"/>
    </location>
</feature>
<dbReference type="InterPro" id="IPR027417">
    <property type="entry name" value="P-loop_NTPase"/>
</dbReference>
<keyword evidence="1 4" id="KW-0808">Transferase</keyword>
<dbReference type="Gene3D" id="3.40.50.300">
    <property type="entry name" value="P-loop containing nucleotide triphosphate hydrolases"/>
    <property type="match status" value="1"/>
</dbReference>
<dbReference type="PANTHER" id="PTHR10605">
    <property type="entry name" value="HEPARAN SULFATE SULFOTRANSFERASE"/>
    <property type="match status" value="1"/>
</dbReference>
<dbReference type="InterPro" id="IPR037359">
    <property type="entry name" value="NST/OST"/>
</dbReference>
<dbReference type="RefSeq" id="WP_136433385.1">
    <property type="nucleotide sequence ID" value="NZ_JBHSNS010000001.1"/>
</dbReference>
<dbReference type="EC" id="2.8.2.-" evidence="4"/>
<comment type="caution">
    <text evidence="4">The sequence shown here is derived from an EMBL/GenBank/DDBJ whole genome shotgun (WGS) entry which is preliminary data.</text>
</comment>
<name>A0ABW0ZBW6_9ACTN</name>
<dbReference type="SUPFAM" id="SSF52540">
    <property type="entry name" value="P-loop containing nucleoside triphosphate hydrolases"/>
    <property type="match status" value="1"/>
</dbReference>
<dbReference type="InterPro" id="IPR000863">
    <property type="entry name" value="Sulfotransferase_dom"/>
</dbReference>
<evidence type="ECO:0000256" key="1">
    <source>
        <dbReference type="ARBA" id="ARBA00022679"/>
    </source>
</evidence>
<dbReference type="PANTHER" id="PTHR10605:SF56">
    <property type="entry name" value="BIFUNCTIONAL HEPARAN SULFATE N-DEACETYLASE_N-SULFOTRANSFERASE"/>
    <property type="match status" value="1"/>
</dbReference>
<evidence type="ECO:0000313" key="4">
    <source>
        <dbReference type="EMBL" id="MFC5727448.1"/>
    </source>
</evidence>
<organism evidence="4 5">
    <name type="scientific">Nocardioides vastitatis</name>
    <dbReference type="NCBI Taxonomy" id="2568655"/>
    <lineage>
        <taxon>Bacteria</taxon>
        <taxon>Bacillati</taxon>
        <taxon>Actinomycetota</taxon>
        <taxon>Actinomycetes</taxon>
        <taxon>Propionibacteriales</taxon>
        <taxon>Nocardioidaceae</taxon>
        <taxon>Nocardioides</taxon>
    </lineage>
</organism>